<dbReference type="AlphaFoldDB" id="A0A6S7CBQ9"/>
<proteinExistence type="predicted"/>
<reference evidence="1 2" key="1">
    <citation type="submission" date="2020-04" db="EMBL/GenBank/DDBJ databases">
        <authorList>
            <person name="De Canck E."/>
        </authorList>
    </citation>
    <scope>NUCLEOTIDE SEQUENCE [LARGE SCALE GENOMIC DNA]</scope>
    <source>
        <strain evidence="1 2">LMG 28614</strain>
    </source>
</reference>
<gene>
    <name evidence="1" type="ORF">LMG28614_06228</name>
</gene>
<sequence>MPYCFRCLVLNDADVSAPRWKREWLEPTVEFCTVHHTLLETVPASIFRLSSHFDAALRAISRYREMRKFEGIRRLR</sequence>
<keyword evidence="2" id="KW-1185">Reference proteome</keyword>
<name>A0A6S7CBQ9_9BURK</name>
<evidence type="ECO:0000313" key="1">
    <source>
        <dbReference type="EMBL" id="CAB3805593.1"/>
    </source>
</evidence>
<organism evidence="1 2">
    <name type="scientific">Paraburkholderia ultramafica</name>
    <dbReference type="NCBI Taxonomy" id="1544867"/>
    <lineage>
        <taxon>Bacteria</taxon>
        <taxon>Pseudomonadati</taxon>
        <taxon>Pseudomonadota</taxon>
        <taxon>Betaproteobacteria</taxon>
        <taxon>Burkholderiales</taxon>
        <taxon>Burkholderiaceae</taxon>
        <taxon>Paraburkholderia</taxon>
    </lineage>
</organism>
<dbReference type="EMBL" id="CADIKK010000042">
    <property type="protein sequence ID" value="CAB3805593.1"/>
    <property type="molecule type" value="Genomic_DNA"/>
</dbReference>
<dbReference type="Proteomes" id="UP000494365">
    <property type="component" value="Unassembled WGS sequence"/>
</dbReference>
<evidence type="ECO:0000313" key="2">
    <source>
        <dbReference type="Proteomes" id="UP000494365"/>
    </source>
</evidence>
<accession>A0A6S7CBQ9</accession>
<protein>
    <submittedName>
        <fullName evidence="1">Uncharacterized protein</fullName>
    </submittedName>
</protein>